<dbReference type="PANTHER" id="PTHR11261">
    <property type="entry name" value="INTERPHOTORECEPTOR RETINOID-BINDING PROTEIN"/>
    <property type="match status" value="1"/>
</dbReference>
<protein>
    <submittedName>
        <fullName evidence="2">Tricorn protease-like protein</fullName>
    </submittedName>
</protein>
<keyword evidence="3" id="KW-1185">Reference proteome</keyword>
<reference evidence="2 3" key="1">
    <citation type="submission" date="2018-03" db="EMBL/GenBank/DDBJ databases">
        <title>Genomic Encyclopedia of Archaeal and Bacterial Type Strains, Phase II (KMG-II): from individual species to whole genera.</title>
        <authorList>
            <person name="Goeker M."/>
        </authorList>
    </citation>
    <scope>NUCLEOTIDE SEQUENCE [LARGE SCALE GENOMIC DNA]</scope>
    <source>
        <strain evidence="2 3">DSM 29057</strain>
    </source>
</reference>
<name>A0A2P8FQ36_9BACT</name>
<dbReference type="InterPro" id="IPR029045">
    <property type="entry name" value="ClpP/crotonase-like_dom_sf"/>
</dbReference>
<feature type="domain" description="Tail specific protease" evidence="1">
    <location>
        <begin position="112"/>
        <end position="315"/>
    </location>
</feature>
<keyword evidence="2" id="KW-0645">Protease</keyword>
<dbReference type="SUPFAM" id="SSF52096">
    <property type="entry name" value="ClpP/crotonase"/>
    <property type="match status" value="1"/>
</dbReference>
<dbReference type="InterPro" id="IPR028204">
    <property type="entry name" value="Tricorn_C1"/>
</dbReference>
<keyword evidence="2" id="KW-0378">Hydrolase</keyword>
<dbReference type="InterPro" id="IPR005151">
    <property type="entry name" value="Tail-specific_protease"/>
</dbReference>
<dbReference type="Gene3D" id="3.90.226.10">
    <property type="entry name" value="2-enoyl-CoA Hydratase, Chain A, domain 1"/>
    <property type="match status" value="1"/>
</dbReference>
<dbReference type="GO" id="GO:0008236">
    <property type="term" value="F:serine-type peptidase activity"/>
    <property type="evidence" value="ECO:0007669"/>
    <property type="project" value="InterPro"/>
</dbReference>
<dbReference type="SMART" id="SM00245">
    <property type="entry name" value="TSPc"/>
    <property type="match status" value="1"/>
</dbReference>
<dbReference type="Pfam" id="PF14684">
    <property type="entry name" value="Tricorn_C1"/>
    <property type="match status" value="1"/>
</dbReference>
<dbReference type="Proteomes" id="UP000241964">
    <property type="component" value="Unassembled WGS sequence"/>
</dbReference>
<dbReference type="GO" id="GO:0006508">
    <property type="term" value="P:proteolysis"/>
    <property type="evidence" value="ECO:0007669"/>
    <property type="project" value="UniProtKB-KW"/>
</dbReference>
<proteinExistence type="predicted"/>
<dbReference type="PANTHER" id="PTHR11261:SF3">
    <property type="entry name" value="RETINOL-BINDING PROTEIN 3"/>
    <property type="match status" value="1"/>
</dbReference>
<dbReference type="RefSeq" id="WP_106598414.1">
    <property type="nucleotide sequence ID" value="NZ_PYAS01000015.1"/>
</dbReference>
<organism evidence="2 3">
    <name type="scientific">Dyadobacter jiangsuensis</name>
    <dbReference type="NCBI Taxonomy" id="1591085"/>
    <lineage>
        <taxon>Bacteria</taxon>
        <taxon>Pseudomonadati</taxon>
        <taxon>Bacteroidota</taxon>
        <taxon>Cytophagia</taxon>
        <taxon>Cytophagales</taxon>
        <taxon>Spirosomataceae</taxon>
        <taxon>Dyadobacter</taxon>
    </lineage>
</organism>
<dbReference type="Gene3D" id="3.30.750.44">
    <property type="match status" value="1"/>
</dbReference>
<sequence length="335" mass="38257">MKRNTLLLTILSIFLFSGCESVFFDKEMESKDPMKNFEYLWNQCNEKYAYFELKGINWDEVKTRYSAKIYQGMSEDSLFKVLGYMLNELRDDHTNLVSNFNISDYKVFRDGKDNFDWRFVQDNYLPRNYYISGPFSHDFIANGQIGYVRFPAFTGTVDKKNLDFVLNRYKDTKGLILDLRENGGGAVTDVFELLSRFVDQKTLVYYVRVKNGPGRNDFSEPEPAYVEPYDGVRYTKKIAVLIDRGTFSAASFTSLATKALDNVVLIGDTTGGGLGLPNGGQLPNGWTYRFSISQALTLDKNNAYEAGVPADIPASFDWNNKTKDTIIERAIQELL</sequence>
<comment type="caution">
    <text evidence="2">The sequence shown here is derived from an EMBL/GenBank/DDBJ whole genome shotgun (WGS) entry which is preliminary data.</text>
</comment>
<gene>
    <name evidence="2" type="ORF">CLV60_11537</name>
</gene>
<dbReference type="EMBL" id="PYAS01000015">
    <property type="protein sequence ID" value="PSL23842.1"/>
    <property type="molecule type" value="Genomic_DNA"/>
</dbReference>
<accession>A0A2P8FQ36</accession>
<evidence type="ECO:0000313" key="3">
    <source>
        <dbReference type="Proteomes" id="UP000241964"/>
    </source>
</evidence>
<dbReference type="AlphaFoldDB" id="A0A2P8FQ36"/>
<evidence type="ECO:0000313" key="2">
    <source>
        <dbReference type="EMBL" id="PSL23842.1"/>
    </source>
</evidence>
<dbReference type="Pfam" id="PF03572">
    <property type="entry name" value="Peptidase_S41"/>
    <property type="match status" value="1"/>
</dbReference>
<dbReference type="CDD" id="cd07563">
    <property type="entry name" value="Peptidase_S41_IRBP"/>
    <property type="match status" value="1"/>
</dbReference>
<dbReference type="OrthoDB" id="6397760at2"/>
<dbReference type="PROSITE" id="PS51257">
    <property type="entry name" value="PROKAR_LIPOPROTEIN"/>
    <property type="match status" value="1"/>
</dbReference>
<evidence type="ECO:0000259" key="1">
    <source>
        <dbReference type="SMART" id="SM00245"/>
    </source>
</evidence>